<keyword evidence="4" id="KW-1185">Reference proteome</keyword>
<dbReference type="Proteomes" id="UP000326198">
    <property type="component" value="Unassembled WGS sequence"/>
</dbReference>
<evidence type="ECO:0000259" key="1">
    <source>
        <dbReference type="Pfam" id="PF01048"/>
    </source>
</evidence>
<dbReference type="AlphaFoldDB" id="A0A5N7BEX8"/>
<accession>A0A5N7BEX8</accession>
<dbReference type="OrthoDB" id="1577640at2759"/>
<dbReference type="PANTHER" id="PTHR46082:SF11">
    <property type="entry name" value="AAA+ ATPASE DOMAIN-CONTAINING PROTEIN-RELATED"/>
    <property type="match status" value="1"/>
</dbReference>
<dbReference type="SUPFAM" id="SSF53167">
    <property type="entry name" value="Purine and uridine phosphorylases"/>
    <property type="match status" value="1"/>
</dbReference>
<gene>
    <name evidence="3" type="ORF">BDV26DRAFT_257808</name>
</gene>
<organism evidence="3 4">
    <name type="scientific">Aspergillus bertholletiae</name>
    <dbReference type="NCBI Taxonomy" id="1226010"/>
    <lineage>
        <taxon>Eukaryota</taxon>
        <taxon>Fungi</taxon>
        <taxon>Dikarya</taxon>
        <taxon>Ascomycota</taxon>
        <taxon>Pezizomycotina</taxon>
        <taxon>Eurotiomycetes</taxon>
        <taxon>Eurotiomycetidae</taxon>
        <taxon>Eurotiales</taxon>
        <taxon>Aspergillaceae</taxon>
        <taxon>Aspergillus</taxon>
        <taxon>Aspergillus subgen. Circumdati</taxon>
    </lineage>
</organism>
<dbReference type="InterPro" id="IPR053137">
    <property type="entry name" value="NLR-like"/>
</dbReference>
<sequence length="962" mass="108515">MQLCDACFASVDVFFTVLPCFVNALPPHPGIVFSNQQPCPRSSNHEELTNKITLLRFEIQDMQNVLTKSCTERDMSADEIERATHALEDVLVLLEGLIDISILGHHEPTNTRELQKFDKLAALSTLIRSSIYPNTTTMLQSTSGHASSGFLKFISYGTDAVDFQRIYTEIHRFNTIMRSVFDTQTISTAPQIHGALYNQYKAASEEDKMATQEIHRARVFSDIAKSVFAHLSRPLQCGESHRTLIHLTGFARPEIDMIMSVCGANSKERWHLVSWSREDDADEPEAPAKPVQTICSVLRRSWKHKRRLRFHMHQNGDWDVGVVSSSDRMERNVREPKFTLEDLLHRRPDEGSDPTPLKLLKRDKLDFAVSIARSLLYLLGSPLLDDAWTAGNIYVDQACIGQSHRDCTHQKPYIRHEINPDHSHCVSGYSGDRRSFVLRLGVLLWELLFGHKITVTSDDKEEDDEDEEHPDFSLFNALNREEINARETFVERPFLDIIANCLNVYSQEQSDDPGIRREIYWKIVKPLEDYRKAYQPAVLPPPPRRKRDLMQFQAQCYTEESMVARSSPQLPSFRFDSQQKRRRYNHFLSDLEFSNGTIDSVLSPFARYRSPEGANISRIAYAHGDEQTSDQLAWGLEEGLINTGYLSTQAGHHPSKYPTLNSYSVGVVCALPKELLPIRILFDEKYKSPGVPPQDANSYSFGRIGRHYVVAACLPSGQYGSNSAAHVISHMTRTFPAMRFCLLVGIGAGIPTPENDIRLGDVVVSHPSGTHSGVIQHDQIKVFENHKSQLTGFLCGPPSCLLRDISNLMSNPDLSPEPLQEYIECITARRSEYKHPGVEHDRLFQADSIHDASHTTCDQCTGNEITRSPRTEMSPRVHYGLIASGNQLIKSAQARDDLSLKYNALCFEMEAAGVMNASDCLVIRGICDYADSHKNDLWQNYAAAAAAAYAKLLLTMGSDNEL</sequence>
<feature type="domain" description="Nucleoside phosphorylase" evidence="1">
    <location>
        <begin position="665"/>
        <end position="952"/>
    </location>
</feature>
<dbReference type="EMBL" id="ML736183">
    <property type="protein sequence ID" value="KAE8380326.1"/>
    <property type="molecule type" value="Genomic_DNA"/>
</dbReference>
<evidence type="ECO:0000313" key="3">
    <source>
        <dbReference type="EMBL" id="KAE8380326.1"/>
    </source>
</evidence>
<reference evidence="3 4" key="1">
    <citation type="submission" date="2019-04" db="EMBL/GenBank/DDBJ databases">
        <title>Friends and foes A comparative genomics studyof 23 Aspergillus species from section Flavi.</title>
        <authorList>
            <consortium name="DOE Joint Genome Institute"/>
            <person name="Kjaerbolling I."/>
            <person name="Vesth T."/>
            <person name="Frisvad J.C."/>
            <person name="Nybo J.L."/>
            <person name="Theobald S."/>
            <person name="Kildgaard S."/>
            <person name="Isbrandt T."/>
            <person name="Kuo A."/>
            <person name="Sato A."/>
            <person name="Lyhne E.K."/>
            <person name="Kogle M.E."/>
            <person name="Wiebenga A."/>
            <person name="Kun R.S."/>
            <person name="Lubbers R.J."/>
            <person name="Makela M.R."/>
            <person name="Barry K."/>
            <person name="Chovatia M."/>
            <person name="Clum A."/>
            <person name="Daum C."/>
            <person name="Haridas S."/>
            <person name="He G."/>
            <person name="LaButti K."/>
            <person name="Lipzen A."/>
            <person name="Mondo S."/>
            <person name="Riley R."/>
            <person name="Salamov A."/>
            <person name="Simmons B.A."/>
            <person name="Magnuson J.K."/>
            <person name="Henrissat B."/>
            <person name="Mortensen U.H."/>
            <person name="Larsen T.O."/>
            <person name="Devries R.P."/>
            <person name="Grigoriev I.V."/>
            <person name="Machida M."/>
            <person name="Baker S.E."/>
            <person name="Andersen M.R."/>
        </authorList>
    </citation>
    <scope>NUCLEOTIDE SEQUENCE [LARGE SCALE GENOMIC DNA]</scope>
    <source>
        <strain evidence="3 4">IBT 29228</strain>
    </source>
</reference>
<name>A0A5N7BEX8_9EURO</name>
<dbReference type="Gene3D" id="3.40.50.1580">
    <property type="entry name" value="Nucleoside phosphorylase domain"/>
    <property type="match status" value="1"/>
</dbReference>
<dbReference type="InterPro" id="IPR056002">
    <property type="entry name" value="DUF7580"/>
</dbReference>
<dbReference type="InterPro" id="IPR000845">
    <property type="entry name" value="Nucleoside_phosphorylase_d"/>
</dbReference>
<evidence type="ECO:0000259" key="2">
    <source>
        <dbReference type="Pfam" id="PF24476"/>
    </source>
</evidence>
<dbReference type="GO" id="GO:0009116">
    <property type="term" value="P:nucleoside metabolic process"/>
    <property type="evidence" value="ECO:0007669"/>
    <property type="project" value="InterPro"/>
</dbReference>
<feature type="domain" description="DUF7580" evidence="2">
    <location>
        <begin position="218"/>
        <end position="532"/>
    </location>
</feature>
<dbReference type="GO" id="GO:0003824">
    <property type="term" value="F:catalytic activity"/>
    <property type="evidence" value="ECO:0007669"/>
    <property type="project" value="InterPro"/>
</dbReference>
<proteinExistence type="predicted"/>
<dbReference type="Pfam" id="PF01048">
    <property type="entry name" value="PNP_UDP_1"/>
    <property type="match status" value="1"/>
</dbReference>
<evidence type="ECO:0000313" key="4">
    <source>
        <dbReference type="Proteomes" id="UP000326198"/>
    </source>
</evidence>
<dbReference type="PANTHER" id="PTHR46082">
    <property type="entry name" value="ATP/GTP-BINDING PROTEIN-RELATED"/>
    <property type="match status" value="1"/>
</dbReference>
<protein>
    <submittedName>
        <fullName evidence="3">Uncharacterized protein</fullName>
    </submittedName>
</protein>
<dbReference type="Pfam" id="PF24476">
    <property type="entry name" value="DUF7580"/>
    <property type="match status" value="1"/>
</dbReference>
<dbReference type="InterPro" id="IPR035994">
    <property type="entry name" value="Nucleoside_phosphorylase_sf"/>
</dbReference>